<reference evidence="3 4" key="1">
    <citation type="submission" date="2016-03" db="EMBL/GenBank/DDBJ databases">
        <authorList>
            <person name="Ploux O."/>
        </authorList>
    </citation>
    <scope>NUCLEOTIDE SEQUENCE [LARGE SCALE GENOMIC DNA]</scope>
    <source>
        <strain evidence="3 4">UAMH 11012</strain>
    </source>
</reference>
<keyword evidence="4" id="KW-1185">Reference proteome</keyword>
<dbReference type="OrthoDB" id="3548355at2759"/>
<feature type="compositionally biased region" description="Pro residues" evidence="1">
    <location>
        <begin position="18"/>
        <end position="31"/>
    </location>
</feature>
<feature type="region of interest" description="Disordered" evidence="1">
    <location>
        <begin position="1"/>
        <end position="83"/>
    </location>
</feature>
<evidence type="ECO:0000313" key="3">
    <source>
        <dbReference type="EMBL" id="CZR51161.1"/>
    </source>
</evidence>
<dbReference type="SMART" id="SM00225">
    <property type="entry name" value="BTB"/>
    <property type="match status" value="1"/>
</dbReference>
<dbReference type="PROSITE" id="PS50097">
    <property type="entry name" value="BTB"/>
    <property type="match status" value="1"/>
</dbReference>
<proteinExistence type="predicted"/>
<dbReference type="InterPro" id="IPR011333">
    <property type="entry name" value="SKP1/BTB/POZ_sf"/>
</dbReference>
<feature type="compositionally biased region" description="Polar residues" evidence="1">
    <location>
        <begin position="72"/>
        <end position="81"/>
    </location>
</feature>
<dbReference type="InterPro" id="IPR000210">
    <property type="entry name" value="BTB/POZ_dom"/>
</dbReference>
<dbReference type="STRING" id="576137.A0A1L7WEG7"/>
<organism evidence="3 4">
    <name type="scientific">Phialocephala subalpina</name>
    <dbReference type="NCBI Taxonomy" id="576137"/>
    <lineage>
        <taxon>Eukaryota</taxon>
        <taxon>Fungi</taxon>
        <taxon>Dikarya</taxon>
        <taxon>Ascomycota</taxon>
        <taxon>Pezizomycotina</taxon>
        <taxon>Leotiomycetes</taxon>
        <taxon>Helotiales</taxon>
        <taxon>Mollisiaceae</taxon>
        <taxon>Phialocephala</taxon>
        <taxon>Phialocephala fortinii species complex</taxon>
    </lineage>
</organism>
<dbReference type="Proteomes" id="UP000184330">
    <property type="component" value="Unassembled WGS sequence"/>
</dbReference>
<evidence type="ECO:0000313" key="4">
    <source>
        <dbReference type="Proteomes" id="UP000184330"/>
    </source>
</evidence>
<dbReference type="Gene3D" id="3.30.710.10">
    <property type="entry name" value="Potassium Channel Kv1.1, Chain A"/>
    <property type="match status" value="1"/>
</dbReference>
<feature type="domain" description="BTB" evidence="2">
    <location>
        <begin position="98"/>
        <end position="167"/>
    </location>
</feature>
<dbReference type="EMBL" id="FJOG01000001">
    <property type="protein sequence ID" value="CZR51161.1"/>
    <property type="molecule type" value="Genomic_DNA"/>
</dbReference>
<sequence length="248" mass="27688">MQSSASMSPHKDIRDGPPPKAPRPTPPPPPAEHLQQDPPRGYATYHPMGTGNRHQQPPIGPQLPRFGWGGNETITGDSNPVSDPVPKKEFKAYLSNPNDLVTFVVAGGKKFTIHKDFVDKYAPSFRAAFNGSLIEGKSGEYTLEDVHEDVFPLFSEYLYTDKTTVKYHLRDSHDPAVEGHEGDCARQDIDLVQLWLLGQKYLMSGLQNHVMQHLKRSFDFCAPITPAVLKAIYDETSTGSPLRRLVVW</sequence>
<protein>
    <recommendedName>
        <fullName evidence="2">BTB domain-containing protein</fullName>
    </recommendedName>
</protein>
<dbReference type="AlphaFoldDB" id="A0A1L7WEG7"/>
<dbReference type="SUPFAM" id="SSF54695">
    <property type="entry name" value="POZ domain"/>
    <property type="match status" value="1"/>
</dbReference>
<evidence type="ECO:0000256" key="1">
    <source>
        <dbReference type="SAM" id="MobiDB-lite"/>
    </source>
</evidence>
<dbReference type="PANTHER" id="PTHR47843">
    <property type="entry name" value="BTB DOMAIN-CONTAINING PROTEIN-RELATED"/>
    <property type="match status" value="1"/>
</dbReference>
<dbReference type="PANTHER" id="PTHR47843:SF2">
    <property type="entry name" value="BTB DOMAIN-CONTAINING PROTEIN"/>
    <property type="match status" value="1"/>
</dbReference>
<dbReference type="Pfam" id="PF00651">
    <property type="entry name" value="BTB"/>
    <property type="match status" value="1"/>
</dbReference>
<accession>A0A1L7WEG7</accession>
<name>A0A1L7WEG7_9HELO</name>
<evidence type="ECO:0000259" key="2">
    <source>
        <dbReference type="PROSITE" id="PS50097"/>
    </source>
</evidence>
<gene>
    <name evidence="3" type="ORF">PAC_01036</name>
</gene>